<reference evidence="6" key="1">
    <citation type="submission" date="2016-05" db="EMBL/GenBank/DDBJ databases">
        <authorList>
            <person name="Naeem R."/>
        </authorList>
    </citation>
    <scope>NUCLEOTIDE SEQUENCE [LARGE SCALE GENOMIC DNA]</scope>
</reference>
<evidence type="ECO:0000256" key="1">
    <source>
        <dbReference type="SAM" id="MobiDB-lite"/>
    </source>
</evidence>
<name>A0A1A8YUY5_PLAOA</name>
<evidence type="ECO:0000313" key="4">
    <source>
        <dbReference type="EMBL" id="SBT35707.1"/>
    </source>
</evidence>
<feature type="compositionally biased region" description="Basic and acidic residues" evidence="1">
    <location>
        <begin position="57"/>
        <end position="67"/>
    </location>
</feature>
<reference evidence="5" key="3">
    <citation type="submission" date="2016-05" db="EMBL/GenBank/DDBJ databases">
        <authorList>
            <person name="Naeem Raeece"/>
        </authorList>
    </citation>
    <scope>NUCLEOTIDE SEQUENCE [LARGE SCALE GENOMIC DNA]</scope>
</reference>
<sequence length="515" mass="61332">MPSSSLLLRAFILGSPFGALLFNEVSRIKNLRDDERVNKSLFLKNFHRNDARKKERELGRYSNKEEGNTSVRSNDGDTRIVVNKNDEEEALSNYFYGKAWGYTTDYEIDLSLRSGDLIFVKHDLDNVHFFKKVMLKMNRYFECNSEYDEIGIILKEHNISYVYIQNLLNGKEKLIRYSHFLQRYKPSVVSLRRFVSDDENLRKDLHNNILENLKKEENENNRYSIFLNLLYNIFTCKTLQKKSPQRDCLCNDYVTCKRINANIDINNLMSMLLFRSFNLFFYFLIYINEETLNYGKRRNENVLLKNIYRYDKTEGATIPTKVDKKRLPFYEFPISPLTSFSFMSSDCKLVKGENNFLFEQPKRDVQKEIENYLSLLVENEYTLMDSAEYMDRVFKEQEEGRSNAQKNVNTNKAKTFLYKINILEKLYGKLKSRIVPNYHVYEIYRKTHLLPSVKKDNFPMSTFLCVNNFYTPLNPQSLLRDKFNTPKLSNLFHVRQEEAEKLQKFFFQFNRVPKS</sequence>
<feature type="signal peptide" evidence="2">
    <location>
        <begin position="1"/>
        <end position="22"/>
    </location>
</feature>
<feature type="chain" id="PRO_5015059937" evidence="2">
    <location>
        <begin position="23"/>
        <end position="515"/>
    </location>
</feature>
<dbReference type="AlphaFoldDB" id="A0A1A8YUY5"/>
<proteinExistence type="predicted"/>
<reference evidence="3" key="2">
    <citation type="submission" date="2016-05" db="EMBL/GenBank/DDBJ databases">
        <authorList>
            <person name="Lavstsen T."/>
            <person name="Jespersen J.S."/>
        </authorList>
    </citation>
    <scope>NUCLEOTIDE SEQUENCE [LARGE SCALE GENOMIC DNA]</scope>
</reference>
<evidence type="ECO:0000313" key="5">
    <source>
        <dbReference type="Proteomes" id="UP000078550"/>
    </source>
</evidence>
<protein>
    <submittedName>
        <fullName evidence="3">Uncharacterized protein</fullName>
    </submittedName>
</protein>
<organism evidence="3 6">
    <name type="scientific">Plasmodium ovale wallikeri</name>
    <dbReference type="NCBI Taxonomy" id="864142"/>
    <lineage>
        <taxon>Eukaryota</taxon>
        <taxon>Sar</taxon>
        <taxon>Alveolata</taxon>
        <taxon>Apicomplexa</taxon>
        <taxon>Aconoidasida</taxon>
        <taxon>Haemosporida</taxon>
        <taxon>Plasmodiidae</taxon>
        <taxon>Plasmodium</taxon>
        <taxon>Plasmodium (Plasmodium)</taxon>
    </lineage>
</organism>
<feature type="region of interest" description="Disordered" evidence="1">
    <location>
        <begin position="57"/>
        <end position="76"/>
    </location>
</feature>
<dbReference type="Gene3D" id="3.90.1720.10">
    <property type="entry name" value="endopeptidase domain like (from Nostoc punctiforme)"/>
    <property type="match status" value="1"/>
</dbReference>
<dbReference type="Proteomes" id="UP000078550">
    <property type="component" value="Unassembled WGS sequence"/>
</dbReference>
<dbReference type="EMBL" id="FLRE01000105">
    <property type="protein sequence ID" value="SBT35707.1"/>
    <property type="molecule type" value="Genomic_DNA"/>
</dbReference>
<evidence type="ECO:0000313" key="6">
    <source>
        <dbReference type="Proteomes" id="UP000078555"/>
    </source>
</evidence>
<keyword evidence="2" id="KW-0732">Signal</keyword>
<evidence type="ECO:0000313" key="3">
    <source>
        <dbReference type="EMBL" id="SBT35257.1"/>
    </source>
</evidence>
<dbReference type="EMBL" id="FLRD01000080">
    <property type="protein sequence ID" value="SBT35257.1"/>
    <property type="molecule type" value="Genomic_DNA"/>
</dbReference>
<evidence type="ECO:0000256" key="2">
    <source>
        <dbReference type="SAM" id="SignalP"/>
    </source>
</evidence>
<dbReference type="Proteomes" id="UP000078555">
    <property type="component" value="Unassembled WGS sequence"/>
</dbReference>
<keyword evidence="6" id="KW-1185">Reference proteome</keyword>
<accession>A0A1A8YUY5</accession>
<gene>
    <name evidence="3" type="ORF">POVWA1_026410</name>
    <name evidence="4" type="ORF">POVWA2_026410</name>
</gene>